<dbReference type="STRING" id="1441095.AM592_17325"/>
<protein>
    <submittedName>
        <fullName evidence="8">Levanase</fullName>
    </submittedName>
</protein>
<dbReference type="InterPro" id="IPR001362">
    <property type="entry name" value="Glyco_hydro_32"/>
</dbReference>
<dbReference type="CDD" id="cd18622">
    <property type="entry name" value="GH32_Inu-like"/>
    <property type="match status" value="1"/>
</dbReference>
<keyword evidence="2" id="KW-0378">Hydrolase</keyword>
<reference evidence="8 9" key="2">
    <citation type="journal article" date="2016" name="Int. J. Syst. Evol. Microbiol.">
        <title>Bacillus gobiensis sp. nov., isolated from a soil sample.</title>
        <authorList>
            <person name="Liu B."/>
            <person name="Liu G.H."/>
            <person name="Cetin S."/>
            <person name="Schumann P."/>
            <person name="Pan Z.Z."/>
            <person name="Chen Q.Q."/>
        </authorList>
    </citation>
    <scope>NUCLEOTIDE SEQUENCE [LARGE SCALE GENOMIC DNA]</scope>
    <source>
        <strain evidence="8 9">FJAT-4402</strain>
    </source>
</reference>
<keyword evidence="9" id="KW-1185">Reference proteome</keyword>
<dbReference type="PATRIC" id="fig|1441095.3.peg.3846"/>
<keyword evidence="3" id="KW-0326">Glycosidase</keyword>
<dbReference type="GO" id="GO:0004575">
    <property type="term" value="F:sucrose alpha-glucosidase activity"/>
    <property type="evidence" value="ECO:0007669"/>
    <property type="project" value="TreeGrafter"/>
</dbReference>
<dbReference type="AlphaFoldDB" id="A0A0M4GBL2"/>
<feature type="domain" description="3-keto-alpha-glucoside-1,2-lyase/3-keto-2-hydroxy-glucal hydratase" evidence="6">
    <location>
        <begin position="1026"/>
        <end position="1193"/>
    </location>
</feature>
<dbReference type="Pfam" id="PF00251">
    <property type="entry name" value="Glyco_hydro_32N"/>
    <property type="match status" value="2"/>
</dbReference>
<organism evidence="8 9">
    <name type="scientific">Bacillus gobiensis</name>
    <dbReference type="NCBI Taxonomy" id="1441095"/>
    <lineage>
        <taxon>Bacteria</taxon>
        <taxon>Bacillati</taxon>
        <taxon>Bacillota</taxon>
        <taxon>Bacilli</taxon>
        <taxon>Bacillales</taxon>
        <taxon>Bacillaceae</taxon>
        <taxon>Bacillus</taxon>
    </lineage>
</organism>
<dbReference type="GO" id="GO:0005737">
    <property type="term" value="C:cytoplasm"/>
    <property type="evidence" value="ECO:0007669"/>
    <property type="project" value="TreeGrafter"/>
</dbReference>
<evidence type="ECO:0000313" key="9">
    <source>
        <dbReference type="Proteomes" id="UP000067625"/>
    </source>
</evidence>
<evidence type="ECO:0000313" key="8">
    <source>
        <dbReference type="EMBL" id="ALC83133.1"/>
    </source>
</evidence>
<dbReference type="SMART" id="SM00640">
    <property type="entry name" value="Glyco_32"/>
    <property type="match status" value="1"/>
</dbReference>
<dbReference type="SUPFAM" id="SSF49899">
    <property type="entry name" value="Concanavalin A-like lectins/glucanases"/>
    <property type="match status" value="2"/>
</dbReference>
<dbReference type="InterPro" id="IPR023296">
    <property type="entry name" value="Glyco_hydro_beta-prop_sf"/>
</dbReference>
<feature type="signal peptide" evidence="4">
    <location>
        <begin position="1"/>
        <end position="25"/>
    </location>
</feature>
<gene>
    <name evidence="8" type="ORF">AM592_17325</name>
</gene>
<comment type="similarity">
    <text evidence="1">Belongs to the glycosyl hydrolase 32 family.</text>
</comment>
<evidence type="ECO:0000256" key="1">
    <source>
        <dbReference type="ARBA" id="ARBA00009902"/>
    </source>
</evidence>
<reference evidence="9" key="1">
    <citation type="submission" date="2015-08" db="EMBL/GenBank/DDBJ databases">
        <title>Genome sequencing project for genomic taxonomy and phylogenomics of Bacillus-like bacteria.</title>
        <authorList>
            <person name="Liu B."/>
            <person name="Wang J."/>
            <person name="Zhu Y."/>
            <person name="Liu G."/>
            <person name="Chen Q."/>
            <person name="Chen Z."/>
            <person name="Lan J."/>
            <person name="Che J."/>
            <person name="Ge C."/>
            <person name="Shi H."/>
            <person name="Pan Z."/>
            <person name="Liu X."/>
        </authorList>
    </citation>
    <scope>NUCLEOTIDE SEQUENCE [LARGE SCALE GENOMIC DNA]</scope>
    <source>
        <strain evidence="9">FJAT-4402</strain>
    </source>
</reference>
<dbReference type="Proteomes" id="UP000067625">
    <property type="component" value="Chromosome"/>
</dbReference>
<accession>A0A0M4GBL2</accession>
<dbReference type="PROSITE" id="PS00609">
    <property type="entry name" value="GLYCOSYL_HYDROL_F32"/>
    <property type="match status" value="1"/>
</dbReference>
<dbReference type="InterPro" id="IPR013320">
    <property type="entry name" value="ConA-like_dom_sf"/>
</dbReference>
<dbReference type="OrthoDB" id="9759709at2"/>
<dbReference type="Pfam" id="PF06439">
    <property type="entry name" value="3keto-disac_hyd"/>
    <property type="match status" value="1"/>
</dbReference>
<dbReference type="Gene3D" id="2.60.120.560">
    <property type="entry name" value="Exo-inulinase, domain 1"/>
    <property type="match status" value="3"/>
</dbReference>
<evidence type="ECO:0000256" key="3">
    <source>
        <dbReference type="ARBA" id="ARBA00023295"/>
    </source>
</evidence>
<evidence type="ECO:0000259" key="5">
    <source>
        <dbReference type="Pfam" id="PF00251"/>
    </source>
</evidence>
<dbReference type="Gene3D" id="2.115.10.20">
    <property type="entry name" value="Glycosyl hydrolase domain, family 43"/>
    <property type="match status" value="2"/>
</dbReference>
<dbReference type="PANTHER" id="PTHR42800:SF1">
    <property type="entry name" value="EXOINULINASE INUD (AFU_ORTHOLOGUE AFUA_5G00480)"/>
    <property type="match status" value="1"/>
</dbReference>
<dbReference type="InterPro" id="IPR013189">
    <property type="entry name" value="Glyco_hydro_32_C"/>
</dbReference>
<evidence type="ECO:0000256" key="2">
    <source>
        <dbReference type="ARBA" id="ARBA00022801"/>
    </source>
</evidence>
<evidence type="ECO:0000256" key="4">
    <source>
        <dbReference type="SAM" id="SignalP"/>
    </source>
</evidence>
<feature type="domain" description="Glycosyl hydrolase family 32 N-terminal" evidence="5">
    <location>
        <begin position="709"/>
        <end position="856"/>
    </location>
</feature>
<feature type="domain" description="Glycosyl hydrolase family 32 C-terminal" evidence="7">
    <location>
        <begin position="859"/>
        <end position="1013"/>
    </location>
</feature>
<sequence length="1196" mass="131638">MRLISRLLIVALLCSVVFQFNIGTAAGADYYKEPFRNQFHFSPEANWMNDPNGMVFFEGEYHLFYQYYPYGTTWGPMHWGHAVSKDLVNWEHLPMALLPDENGWIFSGSAVIDKNNTAGFGQNAMVAIFTHADGPKQVQSIAYSLDKGRTWTKYNGNPVMPNPPIPDWRDPKVFWHDGTQKWVMTLAAKDKIMFYTSPDLKNWSYASEFGPDGGIQANTAKGKYAYSLSNDRGTSFTYEGDVMNVEKNGRIGAGGLLFRSDDPAKNGYAALLDAEENKVKLVKIENGIPTEIRSKDMSIQPSKSYHLKVVTDGPNISVFVNGTSELTASDTSFENGKFGLIGRNSTAVIRNVTFTNTTNVITNLSGFQPAGGEWTKTLEGLTGSSPSDAFTVANETGTDLIYKADIKVSGSSGGKGAGALLFKADRAAQNGYVANVDALNDKVKLMKIVGGQISVLAEKTIALETDRQYELKVATLGDNIKVYLDETLIHDIHDGAFSSGHFGLNVWNAKAVFQNIKAEKNIVTNETNIKNGDFETGNFSGWEVLSGNAFSNAHVTNATSYWGGSFGQQGNYHLWGAAQIPFDEPTGEARSSYFKLAGSGEINFMLGGGNNESTYLALMRASDDKEILRQTNTKWKEDETYRRYIWDASAFRDEVLYLKLVDYEKNGWGHINVDDIKVNNTGSMPENIDKKAQPVEENGEARNNGTIDNWTAVSGEWVNSTYGNNGGVWECPALFQLPVAGDPSKKKWVLQVSVGDGAAAGGSGGQYFIGEFDGKTFKSDNPPQETLWTDYGADFYAAVEWNNTEGPNGEKYWLGWMSNWKYANHTPTTTWRSSMTLPRKMELAQTPEGLRLQQTPVSLQSLRLSGQGVQFHNKLIQSGQSLSAGKEAESAEFIVEFDVAGSGASEVGLKVRKGINEETVIGYDLQAKKLFVDRSKSGSFDFGPDVKGIHAAPMPSEQGKIRLHVFLDHSSVEVFGNQGKKVITDQIFPGAASKGVELYSKGGTVNVAKFEMYPLSSIWKESPFSSNLTGWQTKSGLWADTIKGKQGQSEGDSFILSSQTGTNFTYEADIEVLDTDSHPNDPNKDTVDNRVGAGGLVFRSDNTAKNAYVANVDIHHDAMKLIRFNNGVPEELQVVPKDLDPNKKYHLKAVTNQNTIKIYLNGELVIEKNDDVLTNGYYGLNVWHSTTAFQNVRATQ</sequence>
<dbReference type="InterPro" id="IPR013148">
    <property type="entry name" value="Glyco_hydro_32_N"/>
</dbReference>
<evidence type="ECO:0000259" key="6">
    <source>
        <dbReference type="Pfam" id="PF06439"/>
    </source>
</evidence>
<proteinExistence type="inferred from homology"/>
<feature type="domain" description="Glycosyl hydrolase family 32 N-terminal" evidence="5">
    <location>
        <begin position="40"/>
        <end position="211"/>
    </location>
</feature>
<dbReference type="SUPFAM" id="SSF75005">
    <property type="entry name" value="Arabinanase/levansucrase/invertase"/>
    <property type="match status" value="2"/>
</dbReference>
<dbReference type="Pfam" id="PF08244">
    <property type="entry name" value="Glyco_hydro_32C"/>
    <property type="match status" value="1"/>
</dbReference>
<dbReference type="EMBL" id="CP012600">
    <property type="protein sequence ID" value="ALC83133.1"/>
    <property type="molecule type" value="Genomic_DNA"/>
</dbReference>
<dbReference type="InterPro" id="IPR018053">
    <property type="entry name" value="Glyco_hydro_32_AS"/>
</dbReference>
<dbReference type="InterPro" id="IPR010496">
    <property type="entry name" value="AL/BT2_dom"/>
</dbReference>
<dbReference type="Gene3D" id="2.60.120.260">
    <property type="entry name" value="Galactose-binding domain-like"/>
    <property type="match status" value="1"/>
</dbReference>
<feature type="chain" id="PRO_5038857977" evidence="4">
    <location>
        <begin position="26"/>
        <end position="1196"/>
    </location>
</feature>
<dbReference type="PANTHER" id="PTHR42800">
    <property type="entry name" value="EXOINULINASE INUD (AFU_ORTHOLOGUE AFUA_5G00480)"/>
    <property type="match status" value="1"/>
</dbReference>
<evidence type="ECO:0000259" key="7">
    <source>
        <dbReference type="Pfam" id="PF08244"/>
    </source>
</evidence>
<dbReference type="GO" id="GO:0005987">
    <property type="term" value="P:sucrose catabolic process"/>
    <property type="evidence" value="ECO:0007669"/>
    <property type="project" value="TreeGrafter"/>
</dbReference>
<keyword evidence="4" id="KW-0732">Signal</keyword>
<name>A0A0M4GBL2_9BACI</name>